<protein>
    <recommendedName>
        <fullName evidence="3">Quinone oxidoreductase</fullName>
    </recommendedName>
</protein>
<dbReference type="InterPro" id="IPR011032">
    <property type="entry name" value="GroES-like_sf"/>
</dbReference>
<dbReference type="InterPro" id="IPR036291">
    <property type="entry name" value="NAD(P)-bd_dom_sf"/>
</dbReference>
<dbReference type="SUPFAM" id="SSF51735">
    <property type="entry name" value="NAD(P)-binding Rossmann-fold domains"/>
    <property type="match status" value="1"/>
</dbReference>
<organism evidence="1 2">
    <name type="scientific">Colletotrichum tanaceti</name>
    <dbReference type="NCBI Taxonomy" id="1306861"/>
    <lineage>
        <taxon>Eukaryota</taxon>
        <taxon>Fungi</taxon>
        <taxon>Dikarya</taxon>
        <taxon>Ascomycota</taxon>
        <taxon>Pezizomycotina</taxon>
        <taxon>Sordariomycetes</taxon>
        <taxon>Hypocreomycetidae</taxon>
        <taxon>Glomerellales</taxon>
        <taxon>Glomerellaceae</taxon>
        <taxon>Colletotrichum</taxon>
        <taxon>Colletotrichum destructivum species complex</taxon>
    </lineage>
</organism>
<comment type="caution">
    <text evidence="1">The sequence shown here is derived from an EMBL/GenBank/DDBJ whole genome shotgun (WGS) entry which is preliminary data.</text>
</comment>
<gene>
    <name evidence="1" type="ORF">CTA1_7309</name>
</gene>
<dbReference type="SUPFAM" id="SSF50129">
    <property type="entry name" value="GroES-like"/>
    <property type="match status" value="1"/>
</dbReference>
<dbReference type="STRING" id="1306861.A0A4U6XAS5"/>
<evidence type="ECO:0000313" key="1">
    <source>
        <dbReference type="EMBL" id="TKW52781.1"/>
    </source>
</evidence>
<dbReference type="PANTHER" id="PTHR43677">
    <property type="entry name" value="SHORT-CHAIN DEHYDROGENASE/REDUCTASE"/>
    <property type="match status" value="1"/>
</dbReference>
<evidence type="ECO:0000313" key="2">
    <source>
        <dbReference type="Proteomes" id="UP000310108"/>
    </source>
</evidence>
<reference evidence="1 2" key="1">
    <citation type="journal article" date="2019" name="PLoS ONE">
        <title>Comparative genome analysis indicates high evolutionary potential of pathogenicity genes in Colletotrichum tanaceti.</title>
        <authorList>
            <person name="Lelwala R.V."/>
            <person name="Korhonen P.K."/>
            <person name="Young N.D."/>
            <person name="Scott J.B."/>
            <person name="Ades P.A."/>
            <person name="Gasser R.B."/>
            <person name="Taylor P.W.J."/>
        </authorList>
    </citation>
    <scope>NUCLEOTIDE SEQUENCE [LARGE SCALE GENOMIC DNA]</scope>
    <source>
        <strain evidence="1">BRIP57314</strain>
    </source>
</reference>
<evidence type="ECO:0008006" key="3">
    <source>
        <dbReference type="Google" id="ProtNLM"/>
    </source>
</evidence>
<name>A0A4U6XAS5_9PEZI</name>
<dbReference type="AlphaFoldDB" id="A0A4U6XAS5"/>
<sequence length="373" mass="38661">MLLPDVTVFLNSSRPHPRFILANRDMMRAALVTSWGSPPTYTTTADLPPPSPTQIRLRVLAAGVHRLVLARAAGTHYTSTTLPHLPGADGVGEDPTTGRRYYFSALATGSFAEFVNVERAMLAPLPETQTADADADAVAVAVAAYTNPVMSSWMALAARTGTAPTTAAGAGAGAGAGTVREPGFSVVILGVTSASGRVAVDVARSKGAGRVVGIARNAAAMAEMELDERIVLLAGGGGDSGETTDWSRLGEVDVVLDYVYGPPVVELLEALPASAREVQVVHVGSVSGDGDIRLPGAVLRGKRIAIRGAGPGSWTMAEYAKELGGMVGVSSGLKADNVTVVGFKDVEKGWREAGIGKKRVVFVSEDLLSRDKT</sequence>
<dbReference type="GO" id="GO:0016491">
    <property type="term" value="F:oxidoreductase activity"/>
    <property type="evidence" value="ECO:0007669"/>
    <property type="project" value="TreeGrafter"/>
</dbReference>
<dbReference type="Gene3D" id="3.40.50.720">
    <property type="entry name" value="NAD(P)-binding Rossmann-like Domain"/>
    <property type="match status" value="1"/>
</dbReference>
<dbReference type="PANTHER" id="PTHR43677:SF11">
    <property type="entry name" value="ZINC-CONTAINING ALCOHOL DEHYDROGENASE"/>
    <property type="match status" value="1"/>
</dbReference>
<keyword evidence="2" id="KW-1185">Reference proteome</keyword>
<accession>A0A4U6XAS5</accession>
<dbReference type="Gene3D" id="3.90.180.10">
    <property type="entry name" value="Medium-chain alcohol dehydrogenases, catalytic domain"/>
    <property type="match status" value="1"/>
</dbReference>
<dbReference type="Proteomes" id="UP000310108">
    <property type="component" value="Unassembled WGS sequence"/>
</dbReference>
<dbReference type="EMBL" id="PJEX01000222">
    <property type="protein sequence ID" value="TKW52781.1"/>
    <property type="molecule type" value="Genomic_DNA"/>
</dbReference>
<dbReference type="InterPro" id="IPR051397">
    <property type="entry name" value="Zn-ADH-like_protein"/>
</dbReference>
<proteinExistence type="predicted"/>